<evidence type="ECO:0000256" key="1">
    <source>
        <dbReference type="PIRSR" id="PIRSR601310-1"/>
    </source>
</evidence>
<dbReference type="InterPro" id="IPR036265">
    <property type="entry name" value="HIT-like_sf"/>
</dbReference>
<organism evidence="5 6">
    <name type="scientific">Rhodopirellula europaea SH398</name>
    <dbReference type="NCBI Taxonomy" id="1263868"/>
    <lineage>
        <taxon>Bacteria</taxon>
        <taxon>Pseudomonadati</taxon>
        <taxon>Planctomycetota</taxon>
        <taxon>Planctomycetia</taxon>
        <taxon>Pirellulales</taxon>
        <taxon>Pirellulaceae</taxon>
        <taxon>Rhodopirellula</taxon>
    </lineage>
</organism>
<feature type="active site" description="Tele-AMP-histidine intermediate" evidence="1">
    <location>
        <position position="102"/>
    </location>
</feature>
<evidence type="ECO:0000313" key="5">
    <source>
        <dbReference type="EMBL" id="EMI24002.1"/>
    </source>
</evidence>
<sequence>MYRNMPSIFSKIIAKQIPADIVYEDDLCLAFRDIAPKAPTHILVIPKREIVSLADLTDEDQEAMGRCVVVASKVAADEGLGDGYRLVVNTGSDGGQEVPHIHFHLLGGRKMTWPPG</sequence>
<dbReference type="AlphaFoldDB" id="M5S8L2"/>
<evidence type="ECO:0000256" key="3">
    <source>
        <dbReference type="PROSITE-ProRule" id="PRU00464"/>
    </source>
</evidence>
<dbReference type="EMBL" id="ANOF01000175">
    <property type="protein sequence ID" value="EMI24002.1"/>
    <property type="molecule type" value="Genomic_DNA"/>
</dbReference>
<dbReference type="CDD" id="cd01276">
    <property type="entry name" value="PKCI_related"/>
    <property type="match status" value="1"/>
</dbReference>
<dbReference type="Gene3D" id="3.30.428.10">
    <property type="entry name" value="HIT-like"/>
    <property type="match status" value="1"/>
</dbReference>
<dbReference type="InterPro" id="IPR019808">
    <property type="entry name" value="Histidine_triad_CS"/>
</dbReference>
<dbReference type="SUPFAM" id="SSF54197">
    <property type="entry name" value="HIT-like"/>
    <property type="match status" value="1"/>
</dbReference>
<dbReference type="InterPro" id="IPR001310">
    <property type="entry name" value="Histidine_triad_HIT"/>
</dbReference>
<evidence type="ECO:0000256" key="2">
    <source>
        <dbReference type="PIRSR" id="PIRSR601310-3"/>
    </source>
</evidence>
<dbReference type="Pfam" id="PF01230">
    <property type="entry name" value="HIT"/>
    <property type="match status" value="1"/>
</dbReference>
<reference evidence="5 6" key="1">
    <citation type="journal article" date="2013" name="Mar. Genomics">
        <title>Expression of sulfatases in Rhodopirellula baltica and the diversity of sulfatases in the genus Rhodopirellula.</title>
        <authorList>
            <person name="Wegner C.E."/>
            <person name="Richter-Heitmann T."/>
            <person name="Klindworth A."/>
            <person name="Klockow C."/>
            <person name="Richter M."/>
            <person name="Achstetter T."/>
            <person name="Glockner F.O."/>
            <person name="Harder J."/>
        </authorList>
    </citation>
    <scope>NUCLEOTIDE SEQUENCE [LARGE SCALE GENOMIC DNA]</scope>
    <source>
        <strain evidence="5 6">SH398</strain>
    </source>
</reference>
<accession>M5S8L2</accession>
<name>M5S8L2_9BACT</name>
<comment type="caution">
    <text evidence="5">The sequence shown here is derived from an EMBL/GenBank/DDBJ whole genome shotgun (WGS) entry which is preliminary data.</text>
</comment>
<dbReference type="PANTHER" id="PTHR23089">
    <property type="entry name" value="HISTIDINE TRIAD HIT PROTEIN"/>
    <property type="match status" value="1"/>
</dbReference>
<dbReference type="InterPro" id="IPR011146">
    <property type="entry name" value="HIT-like"/>
</dbReference>
<dbReference type="GO" id="GO:0003824">
    <property type="term" value="F:catalytic activity"/>
    <property type="evidence" value="ECO:0007669"/>
    <property type="project" value="InterPro"/>
</dbReference>
<dbReference type="PROSITE" id="PS51084">
    <property type="entry name" value="HIT_2"/>
    <property type="match status" value="1"/>
</dbReference>
<dbReference type="FunFam" id="3.30.428.10:FF:000005">
    <property type="entry name" value="Histidine triad nucleotide-binding protein 1"/>
    <property type="match status" value="1"/>
</dbReference>
<dbReference type="PATRIC" id="fig|1263868.3.peg.5880"/>
<gene>
    <name evidence="5" type="ORF">RESH_05423</name>
</gene>
<evidence type="ECO:0000313" key="6">
    <source>
        <dbReference type="Proteomes" id="UP000011996"/>
    </source>
</evidence>
<dbReference type="STRING" id="1263868.RESH_05423"/>
<dbReference type="PROSITE" id="PS00892">
    <property type="entry name" value="HIT_1"/>
    <property type="match status" value="1"/>
</dbReference>
<dbReference type="PRINTS" id="PR00332">
    <property type="entry name" value="HISTRIAD"/>
</dbReference>
<evidence type="ECO:0000259" key="4">
    <source>
        <dbReference type="PROSITE" id="PS51084"/>
    </source>
</evidence>
<dbReference type="Proteomes" id="UP000011996">
    <property type="component" value="Unassembled WGS sequence"/>
</dbReference>
<feature type="short sequence motif" description="Histidine triad motif" evidence="2 3">
    <location>
        <begin position="100"/>
        <end position="104"/>
    </location>
</feature>
<proteinExistence type="predicted"/>
<feature type="domain" description="HIT" evidence="4">
    <location>
        <begin position="8"/>
        <end position="116"/>
    </location>
</feature>
<protein>
    <submittedName>
        <fullName evidence="5">Histidine triad (HIT) protein</fullName>
    </submittedName>
</protein>